<evidence type="ECO:0000313" key="2">
    <source>
        <dbReference type="Proteomes" id="UP000243106"/>
    </source>
</evidence>
<evidence type="ECO:0000313" key="1">
    <source>
        <dbReference type="EMBL" id="SFQ54359.1"/>
    </source>
</evidence>
<reference evidence="2" key="1">
    <citation type="submission" date="2016-10" db="EMBL/GenBank/DDBJ databases">
        <authorList>
            <person name="Varghese N."/>
            <person name="Submissions S."/>
        </authorList>
    </citation>
    <scope>NUCLEOTIDE SEQUENCE [LARGE SCALE GENOMIC DNA]</scope>
    <source>
        <strain evidence="2">JCM 10271</strain>
    </source>
</reference>
<gene>
    <name evidence="1" type="ORF">SAMN05421853_10927</name>
</gene>
<dbReference type="RefSeq" id="WP_175497551.1">
    <property type="nucleotide sequence ID" value="NZ_FOXV01000009.1"/>
</dbReference>
<sequence>MSIKATRKSLAFPRRDFTLCKATLLAALIGIGFMAGHIEAAADGDVARIETALT</sequence>
<protein>
    <submittedName>
        <fullName evidence="1">Uncharacterized protein</fullName>
    </submittedName>
</protein>
<dbReference type="AlphaFoldDB" id="A0A1I5ZD19"/>
<dbReference type="STRING" id="93684.SAMN05421853_10927"/>
<proteinExistence type="predicted"/>
<accession>A0A1I5ZD19</accession>
<dbReference type="Proteomes" id="UP000243106">
    <property type="component" value="Unassembled WGS sequence"/>
</dbReference>
<organism evidence="1 2">
    <name type="scientific">Roseivivax halotolerans</name>
    <dbReference type="NCBI Taxonomy" id="93684"/>
    <lineage>
        <taxon>Bacteria</taxon>
        <taxon>Pseudomonadati</taxon>
        <taxon>Pseudomonadota</taxon>
        <taxon>Alphaproteobacteria</taxon>
        <taxon>Rhodobacterales</taxon>
        <taxon>Roseobacteraceae</taxon>
        <taxon>Roseivivax</taxon>
    </lineage>
</organism>
<dbReference type="EMBL" id="FOXV01000009">
    <property type="protein sequence ID" value="SFQ54359.1"/>
    <property type="molecule type" value="Genomic_DNA"/>
</dbReference>
<keyword evidence="2" id="KW-1185">Reference proteome</keyword>
<name>A0A1I5ZD19_9RHOB</name>